<reference evidence="4" key="1">
    <citation type="journal article" date="2019" name="Int. J. Syst. Evol. Microbiol.">
        <title>The Global Catalogue of Microorganisms (GCM) 10K type strain sequencing project: providing services to taxonomists for standard genome sequencing and annotation.</title>
        <authorList>
            <consortium name="The Broad Institute Genomics Platform"/>
            <consortium name="The Broad Institute Genome Sequencing Center for Infectious Disease"/>
            <person name="Wu L."/>
            <person name="Ma J."/>
        </authorList>
    </citation>
    <scope>NUCLEOTIDE SEQUENCE [LARGE SCALE GENOMIC DNA]</scope>
    <source>
        <strain evidence="4">CCUG 60525</strain>
    </source>
</reference>
<keyword evidence="1" id="KW-0472">Membrane</keyword>
<sequence>MQEYLDFFTNNTMLVVVWFGLVIAIIAMTIISKLSKVLIVSAQEAVMLINKQDGVVIDVRGAEEFRKGHIASAINVPAAQLKANNLNLIQKYQNKPILLVCETGVTTNGIGRLLTKGDFTQVHALRGGMVDWRTQNLPVTKR</sequence>
<dbReference type="Gene3D" id="3.40.250.10">
    <property type="entry name" value="Rhodanese-like domain"/>
    <property type="match status" value="1"/>
</dbReference>
<dbReference type="InterPro" id="IPR036873">
    <property type="entry name" value="Rhodanese-like_dom_sf"/>
</dbReference>
<dbReference type="SUPFAM" id="SSF52821">
    <property type="entry name" value="Rhodanese/Cell cycle control phosphatase"/>
    <property type="match status" value="1"/>
</dbReference>
<comment type="caution">
    <text evidence="3">The sequence shown here is derived from an EMBL/GenBank/DDBJ whole genome shotgun (WGS) entry which is preliminary data.</text>
</comment>
<evidence type="ECO:0000313" key="3">
    <source>
        <dbReference type="EMBL" id="MFD1007921.1"/>
    </source>
</evidence>
<evidence type="ECO:0000256" key="1">
    <source>
        <dbReference type="SAM" id="Phobius"/>
    </source>
</evidence>
<keyword evidence="1" id="KW-1133">Transmembrane helix</keyword>
<name>A0ABW3KHS1_9GAMM</name>
<organism evidence="3 4">
    <name type="scientific">Oceanisphaera ostreae</name>
    <dbReference type="NCBI Taxonomy" id="914151"/>
    <lineage>
        <taxon>Bacteria</taxon>
        <taxon>Pseudomonadati</taxon>
        <taxon>Pseudomonadota</taxon>
        <taxon>Gammaproteobacteria</taxon>
        <taxon>Aeromonadales</taxon>
        <taxon>Aeromonadaceae</taxon>
        <taxon>Oceanisphaera</taxon>
    </lineage>
</organism>
<protein>
    <submittedName>
        <fullName evidence="3">Rhodanese-like domain-containing protein</fullName>
    </submittedName>
</protein>
<evidence type="ECO:0000313" key="4">
    <source>
        <dbReference type="Proteomes" id="UP001597048"/>
    </source>
</evidence>
<dbReference type="InterPro" id="IPR001763">
    <property type="entry name" value="Rhodanese-like_dom"/>
</dbReference>
<evidence type="ECO:0000259" key="2">
    <source>
        <dbReference type="PROSITE" id="PS50206"/>
    </source>
</evidence>
<accession>A0ABW3KHS1</accession>
<dbReference type="CDD" id="cd00158">
    <property type="entry name" value="RHOD"/>
    <property type="match status" value="1"/>
</dbReference>
<dbReference type="PROSITE" id="PS50206">
    <property type="entry name" value="RHODANESE_3"/>
    <property type="match status" value="1"/>
</dbReference>
<dbReference type="PANTHER" id="PTHR43031:SF18">
    <property type="entry name" value="RHODANESE-RELATED SULFURTRANSFERASES"/>
    <property type="match status" value="1"/>
</dbReference>
<dbReference type="SMART" id="SM00450">
    <property type="entry name" value="RHOD"/>
    <property type="match status" value="1"/>
</dbReference>
<feature type="transmembrane region" description="Helical" evidence="1">
    <location>
        <begin position="12"/>
        <end position="31"/>
    </location>
</feature>
<dbReference type="InterPro" id="IPR050229">
    <property type="entry name" value="GlpE_sulfurtransferase"/>
</dbReference>
<dbReference type="PANTHER" id="PTHR43031">
    <property type="entry name" value="FAD-DEPENDENT OXIDOREDUCTASE"/>
    <property type="match status" value="1"/>
</dbReference>
<feature type="domain" description="Rhodanese" evidence="2">
    <location>
        <begin position="50"/>
        <end position="141"/>
    </location>
</feature>
<dbReference type="EMBL" id="JBHTJS010000028">
    <property type="protein sequence ID" value="MFD1007921.1"/>
    <property type="molecule type" value="Genomic_DNA"/>
</dbReference>
<keyword evidence="4" id="KW-1185">Reference proteome</keyword>
<keyword evidence="1" id="KW-0812">Transmembrane</keyword>
<dbReference type="Proteomes" id="UP001597048">
    <property type="component" value="Unassembled WGS sequence"/>
</dbReference>
<dbReference type="Pfam" id="PF00581">
    <property type="entry name" value="Rhodanese"/>
    <property type="match status" value="1"/>
</dbReference>
<gene>
    <name evidence="3" type="ORF">ACFQ1C_07120</name>
</gene>
<dbReference type="RefSeq" id="WP_379557909.1">
    <property type="nucleotide sequence ID" value="NZ_JBHTJS010000028.1"/>
</dbReference>
<proteinExistence type="predicted"/>